<evidence type="ECO:0000256" key="6">
    <source>
        <dbReference type="ARBA" id="ARBA00023274"/>
    </source>
</evidence>
<sequence>MWTLISNHTRNCCRNRLFSTSSVLNSIRKKHPDWPEEGIQYHGFKYYPRPGEVDPIIKPAKLFMVQRIQSLRGQPYWVKDIIEELELHKDEVDKAVVKNTPEMNKKLWIVKHIIKIIPITYPYGEPQEGDQGYLNDKGQYILTKKIGAGVDEGRLEASHRFFKDPLRMDPDTMKSKLRDKWLTSRK</sequence>
<dbReference type="PANTHER" id="PTHR15892">
    <property type="entry name" value="MITOCHONDRIAL RIBOSOMAL PROTEIN L30"/>
    <property type="match status" value="1"/>
</dbReference>
<dbReference type="InterPro" id="IPR036919">
    <property type="entry name" value="Ribo_uL30_ferredoxin-like_sf"/>
</dbReference>
<evidence type="ECO:0000256" key="2">
    <source>
        <dbReference type="ARBA" id="ARBA00007594"/>
    </source>
</evidence>
<reference evidence="10" key="1">
    <citation type="submission" date="2015-11" db="EMBL/GenBank/DDBJ databases">
        <title>De novo transcriptome assembly of four potential Pierce s Disease insect vectors from Arizona vineyards.</title>
        <authorList>
            <person name="Tassone E.E."/>
        </authorList>
    </citation>
    <scope>NUCLEOTIDE SEQUENCE</scope>
</reference>
<evidence type="ECO:0000256" key="3">
    <source>
        <dbReference type="ARBA" id="ARBA00022946"/>
    </source>
</evidence>
<keyword evidence="3" id="KW-0809">Transit peptide</keyword>
<dbReference type="GO" id="GO:0006412">
    <property type="term" value="P:translation"/>
    <property type="evidence" value="ECO:0007669"/>
    <property type="project" value="InterPro"/>
</dbReference>
<dbReference type="PANTHER" id="PTHR15892:SF2">
    <property type="entry name" value="LARGE RIBOSOMAL SUBUNIT PROTEIN UL30M"/>
    <property type="match status" value="1"/>
</dbReference>
<evidence type="ECO:0000256" key="1">
    <source>
        <dbReference type="ARBA" id="ARBA00004173"/>
    </source>
</evidence>
<dbReference type="InterPro" id="IPR005996">
    <property type="entry name" value="Ribosomal_uL30_bac-type"/>
</dbReference>
<proteinExistence type="inferred from homology"/>
<feature type="domain" description="Large ribosomal subunit protein uL30-like ferredoxin-like fold" evidence="9">
    <location>
        <begin position="65"/>
        <end position="114"/>
    </location>
</feature>
<comment type="similarity">
    <text evidence="2">Belongs to the universal ribosomal protein uL30 family.</text>
</comment>
<comment type="subcellular location">
    <subcellularLocation>
        <location evidence="1">Mitochondrion</location>
    </subcellularLocation>
</comment>
<dbReference type="GO" id="GO:0005743">
    <property type="term" value="C:mitochondrial inner membrane"/>
    <property type="evidence" value="ECO:0007669"/>
    <property type="project" value="UniProtKB-ARBA"/>
</dbReference>
<evidence type="ECO:0000256" key="7">
    <source>
        <dbReference type="ARBA" id="ARBA00035281"/>
    </source>
</evidence>
<keyword evidence="4" id="KW-0689">Ribosomal protein</keyword>
<evidence type="ECO:0000256" key="5">
    <source>
        <dbReference type="ARBA" id="ARBA00023128"/>
    </source>
</evidence>
<dbReference type="Pfam" id="PF00327">
    <property type="entry name" value="Ribosomal_L30"/>
    <property type="match status" value="1"/>
</dbReference>
<evidence type="ECO:0000256" key="8">
    <source>
        <dbReference type="ARBA" id="ARBA00035356"/>
    </source>
</evidence>
<evidence type="ECO:0000256" key="4">
    <source>
        <dbReference type="ARBA" id="ARBA00022980"/>
    </source>
</evidence>
<organism evidence="10">
    <name type="scientific">Homalodisca liturata</name>
    <dbReference type="NCBI Taxonomy" id="320908"/>
    <lineage>
        <taxon>Eukaryota</taxon>
        <taxon>Metazoa</taxon>
        <taxon>Ecdysozoa</taxon>
        <taxon>Arthropoda</taxon>
        <taxon>Hexapoda</taxon>
        <taxon>Insecta</taxon>
        <taxon>Pterygota</taxon>
        <taxon>Neoptera</taxon>
        <taxon>Paraneoptera</taxon>
        <taxon>Hemiptera</taxon>
        <taxon>Auchenorrhyncha</taxon>
        <taxon>Membracoidea</taxon>
        <taxon>Cicadellidae</taxon>
        <taxon>Cicadellinae</taxon>
        <taxon>Proconiini</taxon>
        <taxon>Homalodisca</taxon>
    </lineage>
</organism>
<dbReference type="EMBL" id="GECU01007291">
    <property type="protein sequence ID" value="JAT00416.1"/>
    <property type="molecule type" value="Transcribed_RNA"/>
</dbReference>
<dbReference type="GO" id="GO:0003735">
    <property type="term" value="F:structural constituent of ribosome"/>
    <property type="evidence" value="ECO:0007669"/>
    <property type="project" value="InterPro"/>
</dbReference>
<keyword evidence="6" id="KW-0687">Ribonucleoprotein</keyword>
<dbReference type="InterPro" id="IPR016082">
    <property type="entry name" value="Ribosomal_uL30_ferredoxin-like"/>
</dbReference>
<protein>
    <recommendedName>
        <fullName evidence="7">Large ribosomal subunit protein uL30m</fullName>
    </recommendedName>
    <alternativeName>
        <fullName evidence="8">39S ribosomal protein L30, mitochondrial</fullName>
    </alternativeName>
</protein>
<dbReference type="FunFam" id="3.30.1390.20:FF:000005">
    <property type="entry name" value="39S ribosomal protein L30, mitochondrial"/>
    <property type="match status" value="1"/>
</dbReference>
<dbReference type="SUPFAM" id="SSF55129">
    <property type="entry name" value="Ribosomal protein L30p/L7e"/>
    <property type="match status" value="1"/>
</dbReference>
<gene>
    <name evidence="10" type="ORF">g.7506</name>
</gene>
<name>A0A1B6JML7_9HEMI</name>
<dbReference type="AlphaFoldDB" id="A0A1B6JML7"/>
<evidence type="ECO:0000259" key="9">
    <source>
        <dbReference type="Pfam" id="PF00327"/>
    </source>
</evidence>
<keyword evidence="5" id="KW-0496">Mitochondrion</keyword>
<dbReference type="GO" id="GO:0015934">
    <property type="term" value="C:large ribosomal subunit"/>
    <property type="evidence" value="ECO:0007669"/>
    <property type="project" value="InterPro"/>
</dbReference>
<dbReference type="Gene3D" id="3.30.1390.20">
    <property type="entry name" value="Ribosomal protein L30, ferredoxin-like fold domain"/>
    <property type="match status" value="1"/>
</dbReference>
<evidence type="ECO:0000313" key="10">
    <source>
        <dbReference type="EMBL" id="JAT00416.1"/>
    </source>
</evidence>
<accession>A0A1B6JML7</accession>